<dbReference type="AlphaFoldDB" id="C0R981"/>
<dbReference type="HOGENOM" id="CLU_3285895_0_0_12"/>
<dbReference type="EMBL" id="CP001440">
    <property type="protein sequence ID" value="ACN52940.1"/>
    <property type="molecule type" value="Genomic_DNA"/>
</dbReference>
<evidence type="ECO:0000313" key="2">
    <source>
        <dbReference type="Proteomes" id="UP000006163"/>
    </source>
</evidence>
<proteinExistence type="predicted"/>
<keyword evidence="1" id="KW-0614">Plasmid</keyword>
<sequence>MLRHNTKKFIKTSIALFILVSLTVNFSFSRSDLTKFFQFS</sequence>
<evidence type="ECO:0000313" key="1">
    <source>
        <dbReference type="EMBL" id="ACN52940.1"/>
    </source>
</evidence>
<gene>
    <name evidence="1" type="ORF">BVAVS116_H0024</name>
</gene>
<protein>
    <submittedName>
        <fullName evidence="1">Uncharacterized protein</fullName>
    </submittedName>
</protein>
<geneLocation type="plasmid" evidence="1 2">
    <name>VS116_lp28-3</name>
</geneLocation>
<keyword evidence="2" id="KW-1185">Reference proteome</keyword>
<dbReference type="Proteomes" id="UP000006163">
    <property type="component" value="Plasmid VS116_lp28-3"/>
</dbReference>
<reference evidence="1 2" key="1">
    <citation type="journal article" date="2012" name="J. Bacteriol.">
        <title>Whole-Genome Sequences of Borrelia bissettii, Borrelia valaisiana, and Borrelia spielmanii.</title>
        <authorList>
            <person name="Schutzer S.E."/>
            <person name="Fraser-Liggett C.M."/>
            <person name="Qiu W.G."/>
            <person name="Kraiczy P."/>
            <person name="Mongodin E.F."/>
            <person name="Dunn J.J."/>
            <person name="Luft B.J."/>
            <person name="Casjens S.R."/>
        </authorList>
    </citation>
    <scope>NUCLEOTIDE SEQUENCE [LARGE SCALE GENOMIC DNA]</scope>
    <source>
        <strain evidence="1 2">VS116</strain>
        <plasmid evidence="1">VS116_lp28-3</plasmid>
    </source>
</reference>
<accession>C0R981</accession>
<name>C0R981_BORVA</name>
<organism evidence="1 2">
    <name type="scientific">Borreliella valaisiana VS116</name>
    <dbReference type="NCBI Taxonomy" id="445987"/>
    <lineage>
        <taxon>Bacteria</taxon>
        <taxon>Pseudomonadati</taxon>
        <taxon>Spirochaetota</taxon>
        <taxon>Spirochaetia</taxon>
        <taxon>Spirochaetales</taxon>
        <taxon>Borreliaceae</taxon>
        <taxon>Borreliella</taxon>
    </lineage>
</organism>